<dbReference type="EMBL" id="CP054706">
    <property type="protein sequence ID" value="QQK78971.1"/>
    <property type="molecule type" value="Genomic_DNA"/>
</dbReference>
<comment type="similarity">
    <text evidence="1">Belongs to the PemK/MazF family.</text>
</comment>
<organism evidence="3 4">
    <name type="scientific">Salicibibacter cibi</name>
    <dbReference type="NCBI Taxonomy" id="2743001"/>
    <lineage>
        <taxon>Bacteria</taxon>
        <taxon>Bacillati</taxon>
        <taxon>Bacillota</taxon>
        <taxon>Bacilli</taxon>
        <taxon>Bacillales</taxon>
        <taxon>Bacillaceae</taxon>
        <taxon>Salicibibacter</taxon>
    </lineage>
</organism>
<dbReference type="AlphaFoldDB" id="A0A7T6Z9N4"/>
<keyword evidence="4" id="KW-1185">Reference proteome</keyword>
<evidence type="ECO:0000256" key="1">
    <source>
        <dbReference type="ARBA" id="ARBA00007521"/>
    </source>
</evidence>
<name>A0A7T6Z9N4_9BACI</name>
<sequence length="109" mass="12376">MTYKQGDIILIPFPFSDLTGNKKRPALILNKPNVNKQSLLICMMISSVHRHTSSDIPILEWNEAGLLKPSVVRVNKIFTIDGSMVLKRLGCLNQNDFKPILSKFFSLFE</sequence>
<dbReference type="Pfam" id="PF02452">
    <property type="entry name" value="PemK_toxin"/>
    <property type="match status" value="1"/>
</dbReference>
<dbReference type="InterPro" id="IPR003477">
    <property type="entry name" value="PemK-like"/>
</dbReference>
<evidence type="ECO:0000313" key="4">
    <source>
        <dbReference type="Proteomes" id="UP000595349"/>
    </source>
</evidence>
<dbReference type="RefSeq" id="WP_200087918.1">
    <property type="nucleotide sequence ID" value="NZ_CP054706.1"/>
</dbReference>
<dbReference type="InterPro" id="IPR011067">
    <property type="entry name" value="Plasmid_toxin/cell-grow_inhib"/>
</dbReference>
<dbReference type="Proteomes" id="UP000595349">
    <property type="component" value="Chromosome"/>
</dbReference>
<gene>
    <name evidence="3" type="ORF">HUG20_02985</name>
</gene>
<dbReference type="GO" id="GO:0003677">
    <property type="term" value="F:DNA binding"/>
    <property type="evidence" value="ECO:0007669"/>
    <property type="project" value="InterPro"/>
</dbReference>
<proteinExistence type="inferred from homology"/>
<evidence type="ECO:0000256" key="2">
    <source>
        <dbReference type="ARBA" id="ARBA00022649"/>
    </source>
</evidence>
<keyword evidence="2" id="KW-1277">Toxin-antitoxin system</keyword>
<accession>A0A7T6Z9N4</accession>
<reference evidence="3 4" key="1">
    <citation type="submission" date="2020-06" db="EMBL/GenBank/DDBJ databases">
        <title>Genomic analysis of Salicibibacter sp. NKC21-4.</title>
        <authorList>
            <person name="Oh Y.J."/>
        </authorList>
    </citation>
    <scope>NUCLEOTIDE SEQUENCE [LARGE SCALE GENOMIC DNA]</scope>
    <source>
        <strain evidence="3 4">NKC21-4</strain>
    </source>
</reference>
<dbReference type="Gene3D" id="2.30.30.110">
    <property type="match status" value="1"/>
</dbReference>
<evidence type="ECO:0000313" key="3">
    <source>
        <dbReference type="EMBL" id="QQK78971.1"/>
    </source>
</evidence>
<protein>
    <submittedName>
        <fullName evidence="3">Type II toxin-antitoxin system PemK/MazF family toxin</fullName>
    </submittedName>
</protein>
<dbReference type="SUPFAM" id="SSF50118">
    <property type="entry name" value="Cell growth inhibitor/plasmid maintenance toxic component"/>
    <property type="match status" value="1"/>
</dbReference>
<dbReference type="KEGG" id="scib:HUG20_02985"/>